<feature type="region of interest" description="Disordered" evidence="7">
    <location>
        <begin position="1"/>
        <end position="97"/>
    </location>
</feature>
<feature type="compositionally biased region" description="Low complexity" evidence="7">
    <location>
        <begin position="551"/>
        <end position="573"/>
    </location>
</feature>
<feature type="compositionally biased region" description="Low complexity" evidence="7">
    <location>
        <begin position="513"/>
        <end position="539"/>
    </location>
</feature>
<feature type="compositionally biased region" description="Low complexity" evidence="7">
    <location>
        <begin position="644"/>
        <end position="654"/>
    </location>
</feature>
<evidence type="ECO:0000256" key="5">
    <source>
        <dbReference type="ARBA" id="ARBA00022839"/>
    </source>
</evidence>
<dbReference type="InterPro" id="IPR012337">
    <property type="entry name" value="RNaseH-like_sf"/>
</dbReference>
<evidence type="ECO:0000313" key="9">
    <source>
        <dbReference type="EMBL" id="KAL2269748.1"/>
    </source>
</evidence>
<dbReference type="CDD" id="cd06145">
    <property type="entry name" value="REX1_like"/>
    <property type="match status" value="1"/>
</dbReference>
<dbReference type="InterPro" id="IPR036397">
    <property type="entry name" value="RNaseH_sf"/>
</dbReference>
<reference evidence="9 10" key="1">
    <citation type="journal article" date="2024" name="Commun. Biol.">
        <title>Comparative genomic analysis of thermophilic fungi reveals convergent evolutionary adaptations and gene losses.</title>
        <authorList>
            <person name="Steindorff A.S."/>
            <person name="Aguilar-Pontes M.V."/>
            <person name="Robinson A.J."/>
            <person name="Andreopoulos B."/>
            <person name="LaButti K."/>
            <person name="Kuo A."/>
            <person name="Mondo S."/>
            <person name="Riley R."/>
            <person name="Otillar R."/>
            <person name="Haridas S."/>
            <person name="Lipzen A."/>
            <person name="Grimwood J."/>
            <person name="Schmutz J."/>
            <person name="Clum A."/>
            <person name="Reid I.D."/>
            <person name="Moisan M.C."/>
            <person name="Butler G."/>
            <person name="Nguyen T.T.M."/>
            <person name="Dewar K."/>
            <person name="Conant G."/>
            <person name="Drula E."/>
            <person name="Henrissat B."/>
            <person name="Hansel C."/>
            <person name="Singer S."/>
            <person name="Hutchinson M.I."/>
            <person name="de Vries R.P."/>
            <person name="Natvig D.O."/>
            <person name="Powell A.J."/>
            <person name="Tsang A."/>
            <person name="Grigoriev I.V."/>
        </authorList>
    </citation>
    <scope>NUCLEOTIDE SEQUENCE [LARGE SCALE GENOMIC DNA]</scope>
    <source>
        <strain evidence="9 10">ATCC 22073</strain>
    </source>
</reference>
<dbReference type="InterPro" id="IPR013520">
    <property type="entry name" value="Ribonucl_H"/>
</dbReference>
<feature type="domain" description="Exonuclease" evidence="8">
    <location>
        <begin position="328"/>
        <end position="491"/>
    </location>
</feature>
<accession>A0ABR4DHC0</accession>
<keyword evidence="5" id="KW-0269">Exonuclease</keyword>
<dbReference type="PANTHER" id="PTHR12801:SF115">
    <property type="entry name" value="FI18136P1-RELATED"/>
    <property type="match status" value="1"/>
</dbReference>
<evidence type="ECO:0000256" key="3">
    <source>
        <dbReference type="ARBA" id="ARBA00022722"/>
    </source>
</evidence>
<keyword evidence="3" id="KW-0540">Nuclease</keyword>
<dbReference type="EMBL" id="JAZGUE010000002">
    <property type="protein sequence ID" value="KAL2269748.1"/>
    <property type="molecule type" value="Genomic_DNA"/>
</dbReference>
<keyword evidence="4" id="KW-0378">Hydrolase</keyword>
<feature type="compositionally biased region" description="Pro residues" evidence="7">
    <location>
        <begin position="540"/>
        <end position="550"/>
    </location>
</feature>
<dbReference type="InterPro" id="IPR047021">
    <property type="entry name" value="REXO1/3/4-like"/>
</dbReference>
<dbReference type="SMART" id="SM00479">
    <property type="entry name" value="EXOIII"/>
    <property type="match status" value="1"/>
</dbReference>
<dbReference type="GeneID" id="98122790"/>
<dbReference type="SUPFAM" id="SSF53098">
    <property type="entry name" value="Ribonuclease H-like"/>
    <property type="match status" value="1"/>
</dbReference>
<dbReference type="RefSeq" id="XP_070868472.1">
    <property type="nucleotide sequence ID" value="XM_071008146.1"/>
</dbReference>
<evidence type="ECO:0000256" key="6">
    <source>
        <dbReference type="ARBA" id="ARBA00023242"/>
    </source>
</evidence>
<comment type="similarity">
    <text evidence="2">Belongs to the REXO1/REXO3 family.</text>
</comment>
<feature type="compositionally biased region" description="Low complexity" evidence="7">
    <location>
        <begin position="596"/>
        <end position="606"/>
    </location>
</feature>
<sequence>MGKKRKNKPGRGIAAGMATLMTDAGDGAPVDEAPRQAGASTEPAGSPRTLSSTDTSGSLKRSSPHDADGGDDDGWQTIERGRPVKKHKKIPGADSNRYPAIHFSQQHARLQAKIGVSSLRDLILYIFADGPAPQWVSVKHRPEFRKIVTIMVPGLEEAMFKQGVDLSAYNKVTPDKALDRIDTSPDDYYPRELKKDTLPEPLRPFADMFPLLWPVRAPGDDKYARMHSPVQAMLTVPVKDKKPGGGVKPVSDPHGWRDERTRIAEFLATPDELMEHNFPKHPALLRDAAQREAFQDPEGWVHTRVDTLEDGSVPEAEIEQGSITAGRKVLALDCEMCMTGEAEYSLTRISLVSWGGEVVMDELVKPDKPIVDYVTRFSGITKEMLDPVTTTLRDIQAKLLDLIDARTILVGHSLDSDLKALKLAHPFVVDTSILFPHPRGAPLKSSLKYLALKYLNREVQKGDGTMNGHDSIEDAKTCLDLVKKKCEKGKAWGAGENQGENLFRRLARAGTAYRATGGPRPRAAWPSARRAPPSTGATPPAAPATAPPSPSRASRTPRSRPASCARSAATRTASRCREAASTLSGPACASSKPSRAGGTATSSPRTTRAREARRRPRRLPTPPPYPPRGRRRQPRRRRRPAAPPDGSDASPASSPLPTCLANLAARLQRIHAALPPCTALIVFSGSGDPREMSRLQALHAQFRREYNTPGSNWDRLSVQWTDKEDQALRRAVKAARCGIGFIGVK</sequence>
<dbReference type="Pfam" id="PF00929">
    <property type="entry name" value="RNase_T"/>
    <property type="match status" value="1"/>
</dbReference>
<dbReference type="Proteomes" id="UP001600064">
    <property type="component" value="Unassembled WGS sequence"/>
</dbReference>
<dbReference type="PANTHER" id="PTHR12801">
    <property type="entry name" value="RNA EXONUCLEASE REXO1 / RECO3 FAMILY MEMBER-RELATED"/>
    <property type="match status" value="1"/>
</dbReference>
<keyword evidence="10" id="KW-1185">Reference proteome</keyword>
<evidence type="ECO:0000313" key="10">
    <source>
        <dbReference type="Proteomes" id="UP001600064"/>
    </source>
</evidence>
<feature type="compositionally biased region" description="Polar residues" evidence="7">
    <location>
        <begin position="48"/>
        <end position="61"/>
    </location>
</feature>
<dbReference type="InterPro" id="IPR034922">
    <property type="entry name" value="REX1-like_exo"/>
</dbReference>
<keyword evidence="6" id="KW-0539">Nucleus</keyword>
<feature type="compositionally biased region" description="Basic residues" evidence="7">
    <location>
        <begin position="628"/>
        <end position="640"/>
    </location>
</feature>
<proteinExistence type="inferred from homology"/>
<protein>
    <recommendedName>
        <fullName evidence="8">Exonuclease domain-containing protein</fullName>
    </recommendedName>
</protein>
<evidence type="ECO:0000256" key="4">
    <source>
        <dbReference type="ARBA" id="ARBA00022801"/>
    </source>
</evidence>
<gene>
    <name evidence="9" type="ORF">VTJ83DRAFT_1932</name>
</gene>
<evidence type="ECO:0000256" key="1">
    <source>
        <dbReference type="ARBA" id="ARBA00004123"/>
    </source>
</evidence>
<comment type="subcellular location">
    <subcellularLocation>
        <location evidence="1">Nucleus</location>
    </subcellularLocation>
</comment>
<feature type="region of interest" description="Disordered" evidence="7">
    <location>
        <begin position="513"/>
        <end position="654"/>
    </location>
</feature>
<organism evidence="9 10">
    <name type="scientific">Remersonia thermophila</name>
    <dbReference type="NCBI Taxonomy" id="72144"/>
    <lineage>
        <taxon>Eukaryota</taxon>
        <taxon>Fungi</taxon>
        <taxon>Dikarya</taxon>
        <taxon>Ascomycota</taxon>
        <taxon>Pezizomycotina</taxon>
        <taxon>Sordariomycetes</taxon>
        <taxon>Sordariomycetidae</taxon>
        <taxon>Sordariales</taxon>
        <taxon>Sordariales incertae sedis</taxon>
        <taxon>Remersonia</taxon>
    </lineage>
</organism>
<dbReference type="Gene3D" id="3.30.420.10">
    <property type="entry name" value="Ribonuclease H-like superfamily/Ribonuclease H"/>
    <property type="match status" value="1"/>
</dbReference>
<evidence type="ECO:0000256" key="2">
    <source>
        <dbReference type="ARBA" id="ARBA00006357"/>
    </source>
</evidence>
<comment type="caution">
    <text evidence="9">The sequence shown here is derived from an EMBL/GenBank/DDBJ whole genome shotgun (WGS) entry which is preliminary data.</text>
</comment>
<evidence type="ECO:0000259" key="8">
    <source>
        <dbReference type="SMART" id="SM00479"/>
    </source>
</evidence>
<evidence type="ECO:0000256" key="7">
    <source>
        <dbReference type="SAM" id="MobiDB-lite"/>
    </source>
</evidence>
<name>A0ABR4DHC0_9PEZI</name>